<gene>
    <name evidence="2" type="ORF">NPIL_541841</name>
</gene>
<dbReference type="AlphaFoldDB" id="A0A8X6TBM7"/>
<dbReference type="Proteomes" id="UP000887013">
    <property type="component" value="Unassembled WGS sequence"/>
</dbReference>
<reference evidence="2" key="1">
    <citation type="submission" date="2020-08" db="EMBL/GenBank/DDBJ databases">
        <title>Multicomponent nature underlies the extraordinary mechanical properties of spider dragline silk.</title>
        <authorList>
            <person name="Kono N."/>
            <person name="Nakamura H."/>
            <person name="Mori M."/>
            <person name="Yoshida Y."/>
            <person name="Ohtoshi R."/>
            <person name="Malay A.D."/>
            <person name="Moran D.A.P."/>
            <person name="Tomita M."/>
            <person name="Numata K."/>
            <person name="Arakawa K."/>
        </authorList>
    </citation>
    <scope>NUCLEOTIDE SEQUENCE</scope>
</reference>
<accession>A0A8X6TBM7</accession>
<proteinExistence type="predicted"/>
<evidence type="ECO:0000256" key="1">
    <source>
        <dbReference type="SAM" id="MobiDB-lite"/>
    </source>
</evidence>
<organism evidence="2 3">
    <name type="scientific">Nephila pilipes</name>
    <name type="common">Giant wood spider</name>
    <name type="synonym">Nephila maculata</name>
    <dbReference type="NCBI Taxonomy" id="299642"/>
    <lineage>
        <taxon>Eukaryota</taxon>
        <taxon>Metazoa</taxon>
        <taxon>Ecdysozoa</taxon>
        <taxon>Arthropoda</taxon>
        <taxon>Chelicerata</taxon>
        <taxon>Arachnida</taxon>
        <taxon>Araneae</taxon>
        <taxon>Araneomorphae</taxon>
        <taxon>Entelegynae</taxon>
        <taxon>Araneoidea</taxon>
        <taxon>Nephilidae</taxon>
        <taxon>Nephila</taxon>
    </lineage>
</organism>
<feature type="compositionally biased region" description="Basic and acidic residues" evidence="1">
    <location>
        <begin position="80"/>
        <end position="97"/>
    </location>
</feature>
<sequence length="122" mass="13735">MSSNRREPIGQYDCLYSDHCRVGDVFYSISKLFQNGSLLLSIGQSKHQSSSFLVQNHSGLLLDAEQRSNQTNTNTSTKDGPMRVKLNEDNTDRRTSGEDDDMLMQRIQKYLDAAEKAGIQST</sequence>
<protein>
    <submittedName>
        <fullName evidence="2">Uncharacterized protein</fullName>
    </submittedName>
</protein>
<comment type="caution">
    <text evidence="2">The sequence shown here is derived from an EMBL/GenBank/DDBJ whole genome shotgun (WGS) entry which is preliminary data.</text>
</comment>
<evidence type="ECO:0000313" key="3">
    <source>
        <dbReference type="Proteomes" id="UP000887013"/>
    </source>
</evidence>
<keyword evidence="3" id="KW-1185">Reference proteome</keyword>
<dbReference type="OrthoDB" id="6435131at2759"/>
<name>A0A8X6TBM7_NEPPI</name>
<feature type="region of interest" description="Disordered" evidence="1">
    <location>
        <begin position="63"/>
        <end position="103"/>
    </location>
</feature>
<feature type="compositionally biased region" description="Low complexity" evidence="1">
    <location>
        <begin position="68"/>
        <end position="77"/>
    </location>
</feature>
<dbReference type="EMBL" id="BMAW01053765">
    <property type="protein sequence ID" value="GFS92848.1"/>
    <property type="molecule type" value="Genomic_DNA"/>
</dbReference>
<evidence type="ECO:0000313" key="2">
    <source>
        <dbReference type="EMBL" id="GFS92848.1"/>
    </source>
</evidence>